<comment type="subcellular location">
    <subcellularLocation>
        <location evidence="1">Cytoplasm</location>
    </subcellularLocation>
</comment>
<feature type="domain" description="Bacterial repeat" evidence="5">
    <location>
        <begin position="511"/>
        <end position="588"/>
    </location>
</feature>
<dbReference type="AlphaFoldDB" id="A0A4S1CB96"/>
<dbReference type="Pfam" id="PF18998">
    <property type="entry name" value="Flg_new_2"/>
    <property type="match status" value="2"/>
</dbReference>
<accession>A0A4S1CB96</accession>
<dbReference type="Gene3D" id="2.60.40.10">
    <property type="entry name" value="Immunoglobulins"/>
    <property type="match status" value="2"/>
</dbReference>
<feature type="chain" id="PRO_5020315058" evidence="3">
    <location>
        <begin position="26"/>
        <end position="1247"/>
    </location>
</feature>
<protein>
    <submittedName>
        <fullName evidence="6">Choice-of-anchor D domain-containing protein</fullName>
    </submittedName>
</protein>
<dbReference type="GO" id="GO:0005737">
    <property type="term" value="C:cytoplasm"/>
    <property type="evidence" value="ECO:0007669"/>
    <property type="project" value="UniProtKB-SubCell"/>
</dbReference>
<sequence>MTLRSAYHLAAAVILLLLSRQPARASTWTASVVDNSAIATGKNLSVAVDPAGKLYLGYLDTSTSGTPYLKYANNVSGSWYTESLKNILPNAGDASTATVYTPGGPRIMAYSYNPATGRTMYQAARKINGDGWQLQDIAGGINPMTGASEPVMGSIASGTQTGAVQYMGFTFITYNNGSDNALSAERGLWYANERDMNWYRVSATGSQSDLAIDGNGNVHVVYADPTGSLMYALNPTASGQAKTLQLPTGSALVNPAIAIDGNNVIHVIYSYGGGSSYNVWYTSKPAAGNTWSAPVNIGACGKTGGSLSLKVDGANNVHAAWYNSGTSALTYTMKGAAGSSFGAPDTITYTGASRDYGQYAALAIDQYNRVNIAFYDAANTALMVATKPAPAIDAAPAPLLFGYTAQGSAAVKSVTVTNRGTTNLTLSGAPTISGTNASEFLVTSNNGCTAGLSLAPGASCSTEVRFSPASAGDKSALLNVASNDPNFPVKQVTLKGTTAQSANYTIYTAVYNTSMVPDIGGTISPSGAVSAAGGLNKTFAITPNPGYLIAGVYLDGTGPDNMGTPLGAVTSYTFPEVSANHSITAVFYPVVPVTSWGVTTIDNTGSDTGKYCSMATNPANGKLAIGYLDNSAATPVLKLATNASGNWSASQTVPIPNVTNAGTATVYTPAGPRVMAYTYDPATLKRKYVSARKWSDLNPLNYAGAPFYVSVDANNWQLQDIAGGVDPMGNPQPAISNTTTDTFTGAVQFCQGSPCSMTNSNTFISYTDGYNLWYANERDMYYHEFEPTAPQAGSGKQSDLALDSLGNIHIVYYNPTNGSHGRLMYAENPTAQESGFATSTLTDTTVSSPAITVDNNDLLHVVYVDASKRLQYINKQASTGGTWSAPYDLGPVGSAGAFTSIKANGLDIVHVAFYSNNGGGTGQLMYAQRSPNGVWTTPAAVPDSGSTNYGQYSALVVDANHNVNIAFYDVTNTALKVATKLLPVISATPNPAAFGSVSINASATKTVTVTNAGQYNLSVGSATITGTDAAQFSITANGCAGVSLAPAASCSITMSFTPASAGAKSALLHIPSNDPYAADKQVSLSGSAASSYVIHASASAGGSISPSGDVNVAAGACQSFTTTPDNGFTFGDFQVDGAWQNSASSSFTFCPANSDHSIYAFFKSPFRIMGTQEYYGSLQAAYQASFSGSVIQSLAVNTLEDLLIDADRSVAVRGGYDSQFQNQTGSTQLHSLTINNGEAVLEGLVLQ</sequence>
<evidence type="ECO:0000313" key="6">
    <source>
        <dbReference type="EMBL" id="TGU70220.1"/>
    </source>
</evidence>
<feature type="domain" description="Abnormal spindle-like microcephaly-associated protein ASH" evidence="4">
    <location>
        <begin position="992"/>
        <end position="1076"/>
    </location>
</feature>
<evidence type="ECO:0000256" key="2">
    <source>
        <dbReference type="ARBA" id="ARBA00022490"/>
    </source>
</evidence>
<dbReference type="SUPFAM" id="SSF89372">
    <property type="entry name" value="Fucose-specific lectin"/>
    <property type="match status" value="2"/>
</dbReference>
<organism evidence="6 7">
    <name type="scientific">Geomonas terrae</name>
    <dbReference type="NCBI Taxonomy" id="2562681"/>
    <lineage>
        <taxon>Bacteria</taxon>
        <taxon>Pseudomonadati</taxon>
        <taxon>Thermodesulfobacteriota</taxon>
        <taxon>Desulfuromonadia</taxon>
        <taxon>Geobacterales</taxon>
        <taxon>Geobacteraceae</taxon>
        <taxon>Geomonas</taxon>
    </lineage>
</organism>
<keyword evidence="7" id="KW-1185">Reference proteome</keyword>
<gene>
    <name evidence="6" type="ORF">E4633_18650</name>
</gene>
<dbReference type="InterPro" id="IPR031549">
    <property type="entry name" value="ASH"/>
</dbReference>
<dbReference type="EMBL" id="SRSC01000005">
    <property type="protein sequence ID" value="TGU70220.1"/>
    <property type="molecule type" value="Genomic_DNA"/>
</dbReference>
<feature type="signal peptide" evidence="3">
    <location>
        <begin position="1"/>
        <end position="25"/>
    </location>
</feature>
<keyword evidence="2" id="KW-0963">Cytoplasm</keyword>
<dbReference type="NCBIfam" id="NF012200">
    <property type="entry name" value="choice_anch_D"/>
    <property type="match status" value="2"/>
</dbReference>
<keyword evidence="3" id="KW-0732">Signal</keyword>
<reference evidence="6 7" key="1">
    <citation type="submission" date="2019-04" db="EMBL/GenBank/DDBJ databases">
        <title>Geobacter oryzae sp. nov., ferric-reducing bacteria isolated from paddy soil.</title>
        <authorList>
            <person name="Xu Z."/>
            <person name="Masuda Y."/>
            <person name="Itoh H."/>
            <person name="Senoo K."/>
        </authorList>
    </citation>
    <scope>NUCLEOTIDE SEQUENCE [LARGE SCALE GENOMIC DNA]</scope>
    <source>
        <strain evidence="6 7">Red111</strain>
    </source>
</reference>
<evidence type="ECO:0000313" key="7">
    <source>
        <dbReference type="Proteomes" id="UP000306416"/>
    </source>
</evidence>
<name>A0A4S1CB96_9BACT</name>
<dbReference type="InterPro" id="IPR044060">
    <property type="entry name" value="Bacterial_rp_domain"/>
</dbReference>
<evidence type="ECO:0000256" key="3">
    <source>
        <dbReference type="SAM" id="SignalP"/>
    </source>
</evidence>
<dbReference type="InterPro" id="IPR013783">
    <property type="entry name" value="Ig-like_fold"/>
</dbReference>
<proteinExistence type="predicted"/>
<comment type="caution">
    <text evidence="6">The sequence shown here is derived from an EMBL/GenBank/DDBJ whole genome shotgun (WGS) entry which is preliminary data.</text>
</comment>
<dbReference type="Pfam" id="PF15780">
    <property type="entry name" value="ASH"/>
    <property type="match status" value="1"/>
</dbReference>
<evidence type="ECO:0000259" key="4">
    <source>
        <dbReference type="Pfam" id="PF15780"/>
    </source>
</evidence>
<dbReference type="Proteomes" id="UP000306416">
    <property type="component" value="Unassembled WGS sequence"/>
</dbReference>
<dbReference type="Gene3D" id="2.120.10.70">
    <property type="entry name" value="Fucose-specific lectin"/>
    <property type="match status" value="2"/>
</dbReference>
<evidence type="ECO:0000256" key="1">
    <source>
        <dbReference type="ARBA" id="ARBA00004496"/>
    </source>
</evidence>
<evidence type="ECO:0000259" key="5">
    <source>
        <dbReference type="Pfam" id="PF18998"/>
    </source>
</evidence>
<feature type="domain" description="Bacterial repeat" evidence="5">
    <location>
        <begin position="1092"/>
        <end position="1163"/>
    </location>
</feature>
<dbReference type="RefSeq" id="WP_135872567.1">
    <property type="nucleotide sequence ID" value="NZ_SRSC01000005.1"/>
</dbReference>